<dbReference type="GO" id="GO:0016887">
    <property type="term" value="F:ATP hydrolysis activity"/>
    <property type="evidence" value="ECO:0007669"/>
    <property type="project" value="InterPro"/>
</dbReference>
<accession>A0A537ITC7</accession>
<evidence type="ECO:0000313" key="5">
    <source>
        <dbReference type="Proteomes" id="UP000318834"/>
    </source>
</evidence>
<reference evidence="4 5" key="1">
    <citation type="journal article" date="2019" name="Nat. Microbiol.">
        <title>Mediterranean grassland soil C-N compound turnover is dependent on rainfall and depth, and is mediated by genomically divergent microorganisms.</title>
        <authorList>
            <person name="Diamond S."/>
            <person name="Andeer P.F."/>
            <person name="Li Z."/>
            <person name="Crits-Christoph A."/>
            <person name="Burstein D."/>
            <person name="Anantharaman K."/>
            <person name="Lane K.R."/>
            <person name="Thomas B.C."/>
            <person name="Pan C."/>
            <person name="Northen T.R."/>
            <person name="Banfield J.F."/>
        </authorList>
    </citation>
    <scope>NUCLEOTIDE SEQUENCE [LARGE SCALE GENOMIC DNA]</scope>
    <source>
        <strain evidence="4">NP_8</strain>
    </source>
</reference>
<feature type="domain" description="ABC transporter" evidence="3">
    <location>
        <begin position="6"/>
        <end position="247"/>
    </location>
</feature>
<dbReference type="PANTHER" id="PTHR43790">
    <property type="entry name" value="CARBOHYDRATE TRANSPORT ATP-BINDING PROTEIN MG119-RELATED"/>
    <property type="match status" value="1"/>
</dbReference>
<evidence type="ECO:0000256" key="1">
    <source>
        <dbReference type="ARBA" id="ARBA00022741"/>
    </source>
</evidence>
<dbReference type="CDD" id="cd03216">
    <property type="entry name" value="ABC_Carb_Monos_I"/>
    <property type="match status" value="1"/>
</dbReference>
<dbReference type="SUPFAM" id="SSF52540">
    <property type="entry name" value="P-loop containing nucleoside triphosphate hydrolases"/>
    <property type="match status" value="1"/>
</dbReference>
<dbReference type="Proteomes" id="UP000318834">
    <property type="component" value="Unassembled WGS sequence"/>
</dbReference>
<dbReference type="InterPro" id="IPR017871">
    <property type="entry name" value="ABC_transporter-like_CS"/>
</dbReference>
<name>A0A537ITC7_9BACT</name>
<evidence type="ECO:0000256" key="2">
    <source>
        <dbReference type="ARBA" id="ARBA00022840"/>
    </source>
</evidence>
<evidence type="ECO:0000313" key="4">
    <source>
        <dbReference type="EMBL" id="TMI74564.1"/>
    </source>
</evidence>
<dbReference type="Gene3D" id="3.40.50.300">
    <property type="entry name" value="P-loop containing nucleotide triphosphate hydrolases"/>
    <property type="match status" value="1"/>
</dbReference>
<sequence length="257" mass="28096">MATPLLEARDISKRFGRLQALHNVSLTLPRGHTLALVGDNGAGKSTLIKILAGVHQPDSGEIWFEHRRVYLRSPTQARRLGIETVYQDLALVESMSIARNFFLGAEPARRVGPVSVLDTAKMHLTAESYLREIGITSLTTAEKEIRLLSGGERQAISIARAMYFGAKVMILDEPTSQLSIKEARKVLDYIRDVTARGLSTIFITHNLSHVYPVADVIVVLYRGRKVGEFLKGAADPSVIESLIVKGDAEPAARAGGN</sequence>
<protein>
    <submittedName>
        <fullName evidence="4">Sugar ABC transporter ATP-binding protein</fullName>
    </submittedName>
</protein>
<keyword evidence="2 4" id="KW-0067">ATP-binding</keyword>
<dbReference type="SMART" id="SM00382">
    <property type="entry name" value="AAA"/>
    <property type="match status" value="1"/>
</dbReference>
<gene>
    <name evidence="4" type="ORF">E6H05_07985</name>
</gene>
<evidence type="ECO:0000259" key="3">
    <source>
        <dbReference type="PROSITE" id="PS50893"/>
    </source>
</evidence>
<dbReference type="AlphaFoldDB" id="A0A537ITC7"/>
<organism evidence="4 5">
    <name type="scientific">Candidatus Segetimicrobium genomatis</name>
    <dbReference type="NCBI Taxonomy" id="2569760"/>
    <lineage>
        <taxon>Bacteria</taxon>
        <taxon>Bacillati</taxon>
        <taxon>Candidatus Sysuimicrobiota</taxon>
        <taxon>Candidatus Sysuimicrobiia</taxon>
        <taxon>Candidatus Sysuimicrobiales</taxon>
        <taxon>Candidatus Segetimicrobiaceae</taxon>
        <taxon>Candidatus Segetimicrobium</taxon>
    </lineage>
</organism>
<dbReference type="InterPro" id="IPR027417">
    <property type="entry name" value="P-loop_NTPase"/>
</dbReference>
<comment type="caution">
    <text evidence="4">The sequence shown here is derived from an EMBL/GenBank/DDBJ whole genome shotgun (WGS) entry which is preliminary data.</text>
</comment>
<dbReference type="InterPro" id="IPR003439">
    <property type="entry name" value="ABC_transporter-like_ATP-bd"/>
</dbReference>
<dbReference type="PANTHER" id="PTHR43790:SF8">
    <property type="entry name" value="SUGAR ABC TRANSPORTER ATP-BINDING PROTEIN"/>
    <property type="match status" value="1"/>
</dbReference>
<dbReference type="EMBL" id="VBAP01000056">
    <property type="protein sequence ID" value="TMI74564.1"/>
    <property type="molecule type" value="Genomic_DNA"/>
</dbReference>
<keyword evidence="1" id="KW-0547">Nucleotide-binding</keyword>
<proteinExistence type="predicted"/>
<dbReference type="PROSITE" id="PS00211">
    <property type="entry name" value="ABC_TRANSPORTER_1"/>
    <property type="match status" value="1"/>
</dbReference>
<dbReference type="GO" id="GO:0005524">
    <property type="term" value="F:ATP binding"/>
    <property type="evidence" value="ECO:0007669"/>
    <property type="project" value="UniProtKB-KW"/>
</dbReference>
<dbReference type="Pfam" id="PF00005">
    <property type="entry name" value="ABC_tran"/>
    <property type="match status" value="1"/>
</dbReference>
<dbReference type="InterPro" id="IPR050107">
    <property type="entry name" value="ABC_carbohydrate_import_ATPase"/>
</dbReference>
<dbReference type="PROSITE" id="PS50893">
    <property type="entry name" value="ABC_TRANSPORTER_2"/>
    <property type="match status" value="1"/>
</dbReference>
<dbReference type="InterPro" id="IPR003593">
    <property type="entry name" value="AAA+_ATPase"/>
</dbReference>